<dbReference type="Gramene" id="PRQ40487">
    <property type="protein sequence ID" value="PRQ40487"/>
    <property type="gene ID" value="RchiOBHm_Chr4g0436551"/>
</dbReference>
<dbReference type="STRING" id="74649.A0A2P6R235"/>
<keyword evidence="2" id="KW-1185">Reference proteome</keyword>
<dbReference type="PANTHER" id="PTHR31050:SF7">
    <property type="entry name" value="DUF1262 FAMILY PROTEIN"/>
    <property type="match status" value="1"/>
</dbReference>
<gene>
    <name evidence="1" type="ORF">RchiOBHm_Chr4g0436551</name>
</gene>
<comment type="caution">
    <text evidence="1">The sequence shown here is derived from an EMBL/GenBank/DDBJ whole genome shotgun (WGS) entry which is preliminary data.</text>
</comment>
<proteinExistence type="predicted"/>
<accession>A0A2P6R235</accession>
<dbReference type="AlphaFoldDB" id="A0A2P6R235"/>
<name>A0A2P6R235_ROSCH</name>
<evidence type="ECO:0000313" key="2">
    <source>
        <dbReference type="Proteomes" id="UP000238479"/>
    </source>
</evidence>
<sequence>MEIMYSQRWRERSDFTAKSISCFRWHSSTRFLREKGWRVYRRTPYNYELGEAQGLDSSLQSHLPGFDFPLSSNQNDCSEALVVGKWYCPFIFVKEGGVTLKEQMNKLGWCGRRKSVGLSMKIVERMKWEQERVGWVGGDERQVRVERVEEFGGSGEWKKFACYVLGRAVEVCVGECMRD</sequence>
<organism evidence="1 2">
    <name type="scientific">Rosa chinensis</name>
    <name type="common">China rose</name>
    <dbReference type="NCBI Taxonomy" id="74649"/>
    <lineage>
        <taxon>Eukaryota</taxon>
        <taxon>Viridiplantae</taxon>
        <taxon>Streptophyta</taxon>
        <taxon>Embryophyta</taxon>
        <taxon>Tracheophyta</taxon>
        <taxon>Spermatophyta</taxon>
        <taxon>Magnoliopsida</taxon>
        <taxon>eudicotyledons</taxon>
        <taxon>Gunneridae</taxon>
        <taxon>Pentapetalae</taxon>
        <taxon>rosids</taxon>
        <taxon>fabids</taxon>
        <taxon>Rosales</taxon>
        <taxon>Rosaceae</taxon>
        <taxon>Rosoideae</taxon>
        <taxon>Rosoideae incertae sedis</taxon>
        <taxon>Rosa</taxon>
    </lineage>
</organism>
<dbReference type="PANTHER" id="PTHR31050">
    <property type="entry name" value="OS08G0413200 PROTEIN"/>
    <property type="match status" value="1"/>
</dbReference>
<dbReference type="Proteomes" id="UP000238479">
    <property type="component" value="Chromosome 4"/>
</dbReference>
<dbReference type="EMBL" id="PDCK01000042">
    <property type="protein sequence ID" value="PRQ40487.1"/>
    <property type="molecule type" value="Genomic_DNA"/>
</dbReference>
<protein>
    <submittedName>
        <fullName evidence="1">Uncharacterized protein</fullName>
    </submittedName>
</protein>
<evidence type="ECO:0000313" key="1">
    <source>
        <dbReference type="EMBL" id="PRQ40487.1"/>
    </source>
</evidence>
<reference evidence="1 2" key="1">
    <citation type="journal article" date="2018" name="Nat. Genet.">
        <title>The Rosa genome provides new insights in the design of modern roses.</title>
        <authorList>
            <person name="Bendahmane M."/>
        </authorList>
    </citation>
    <scope>NUCLEOTIDE SEQUENCE [LARGE SCALE GENOMIC DNA]</scope>
    <source>
        <strain evidence="2">cv. Old Blush</strain>
    </source>
</reference>